<name>A0AC61Y8X8_9FLAO</name>
<dbReference type="Proteomes" id="UP000356253">
    <property type="component" value="Unassembled WGS sequence"/>
</dbReference>
<evidence type="ECO:0000313" key="2">
    <source>
        <dbReference type="Proteomes" id="UP000356253"/>
    </source>
</evidence>
<dbReference type="EMBL" id="CABVMM010000008">
    <property type="protein sequence ID" value="VVV00964.1"/>
    <property type="molecule type" value="Genomic_DNA"/>
</dbReference>
<reference evidence="1" key="1">
    <citation type="submission" date="2019-09" db="EMBL/GenBank/DDBJ databases">
        <authorList>
            <person name="Rodrigo-Torres L."/>
            <person name="Arahal R. D."/>
            <person name="Lucena T."/>
        </authorList>
    </citation>
    <scope>NUCLEOTIDE SEQUENCE</scope>
    <source>
        <strain evidence="1">ISS653</strain>
    </source>
</reference>
<organism evidence="1 2">
    <name type="scientific">Mesonia oceanica</name>
    <dbReference type="NCBI Taxonomy" id="2687242"/>
    <lineage>
        <taxon>Bacteria</taxon>
        <taxon>Pseudomonadati</taxon>
        <taxon>Bacteroidota</taxon>
        <taxon>Flavobacteriia</taxon>
        <taxon>Flavobacteriales</taxon>
        <taxon>Flavobacteriaceae</taxon>
        <taxon>Mesonia</taxon>
    </lineage>
</organism>
<gene>
    <name evidence="1" type="primary">nlhH_1</name>
    <name evidence="1" type="ORF">FVB9532_02240</name>
</gene>
<comment type="caution">
    <text evidence="1">The sequence shown here is derived from an EMBL/GenBank/DDBJ whole genome shotgun (WGS) entry which is preliminary data.</text>
</comment>
<keyword evidence="1" id="KW-0378">Hydrolase</keyword>
<keyword evidence="2" id="KW-1185">Reference proteome</keyword>
<accession>A0AC61Y8X8</accession>
<protein>
    <submittedName>
        <fullName evidence="1">Carboxylesterase NlhH</fullName>
        <ecNumber evidence="1">3.1.1.1</ecNumber>
    </submittedName>
</protein>
<dbReference type="EC" id="3.1.1.1" evidence="1"/>
<sequence length="334" mass="38046">MLSFKRNKELIIVLCLLLFTQCGTVKNIELSPPKATIDVAAVEEVVYKTTLAKESLKMDIFAPKETDPLPRPAVLFIHGGGWTAGSKEVIKTFYRQYVLKALLEKGYVVASVDYRVISDSIHFPDPIIDCKDAVRWLHKYGAKYNIDENDIGLWGASAGGHLALMTAYTDDEEFIGEPNLEGVRSDVKYVIDNFGPTDLYRLFRPEINPILSKSLKWFANEKYQSRKKKIEQITGVSLGDKDKTTAILKYYSPEQLVNKYTVPTLVMHGNNDKRVPIKQSIILSDALKKNQVSHRLYTYKKAIHGFKNMNMEEIEKVTADMLIFIEEQTEKSKR</sequence>
<proteinExistence type="predicted"/>
<evidence type="ECO:0000313" key="1">
    <source>
        <dbReference type="EMBL" id="VVV00964.1"/>
    </source>
</evidence>